<feature type="transmembrane region" description="Helical" evidence="2">
    <location>
        <begin position="127"/>
        <end position="146"/>
    </location>
</feature>
<feature type="region of interest" description="Disordered" evidence="1">
    <location>
        <begin position="33"/>
        <end position="118"/>
    </location>
</feature>
<dbReference type="Proteomes" id="UP000192257">
    <property type="component" value="Unassembled WGS sequence"/>
</dbReference>
<reference evidence="3 4" key="1">
    <citation type="submission" date="2017-03" db="EMBL/GenBank/DDBJ databases">
        <title>An alternative strategy for trypanosome survival in the mammalian bloodstream revealed through genome and transcriptome analysis of the ubiquitous bovine parasite Trypanosoma (Megatrypanum) theileri.</title>
        <authorList>
            <person name="Kelly S."/>
            <person name="Ivens A."/>
            <person name="Mott A."/>
            <person name="O'Neill E."/>
            <person name="Emms D."/>
            <person name="Macleod O."/>
            <person name="Voorheis P."/>
            <person name="Matthews J."/>
            <person name="Matthews K."/>
            <person name="Carrington M."/>
        </authorList>
    </citation>
    <scope>NUCLEOTIDE SEQUENCE [LARGE SCALE GENOMIC DNA]</scope>
    <source>
        <strain evidence="3">Edinburgh</strain>
    </source>
</reference>
<evidence type="ECO:0000313" key="4">
    <source>
        <dbReference type="Proteomes" id="UP000192257"/>
    </source>
</evidence>
<dbReference type="OrthoDB" id="248615at2759"/>
<evidence type="ECO:0000256" key="1">
    <source>
        <dbReference type="SAM" id="MobiDB-lite"/>
    </source>
</evidence>
<dbReference type="RefSeq" id="XP_028885226.1">
    <property type="nucleotide sequence ID" value="XM_029023202.1"/>
</dbReference>
<protein>
    <submittedName>
        <fullName evidence="3">Uncharacterized protein</fullName>
    </submittedName>
</protein>
<dbReference type="Pfam" id="PF11052">
    <property type="entry name" value="Tr-sialidase_C"/>
    <property type="match status" value="1"/>
</dbReference>
<keyword evidence="2" id="KW-1133">Transmembrane helix</keyword>
<comment type="caution">
    <text evidence="3">The sequence shown here is derived from an EMBL/GenBank/DDBJ whole genome shotgun (WGS) entry which is preliminary data.</text>
</comment>
<gene>
    <name evidence="3" type="ORF">TM35_000061650</name>
</gene>
<evidence type="ECO:0000313" key="3">
    <source>
        <dbReference type="EMBL" id="ORC91160.1"/>
    </source>
</evidence>
<proteinExistence type="predicted"/>
<dbReference type="AlphaFoldDB" id="A0A1X0P3Z3"/>
<feature type="compositionally biased region" description="Polar residues" evidence="1">
    <location>
        <begin position="33"/>
        <end position="57"/>
    </location>
</feature>
<dbReference type="InterPro" id="IPR021287">
    <property type="entry name" value="Trans-sialidase_CS"/>
</dbReference>
<name>A0A1X0P3Z3_9TRYP</name>
<keyword evidence="2" id="KW-0472">Membrane</keyword>
<keyword evidence="2" id="KW-0812">Transmembrane</keyword>
<accession>A0A1X0P3Z3</accession>
<dbReference type="EMBL" id="NBCO01000006">
    <property type="protein sequence ID" value="ORC91160.1"/>
    <property type="molecule type" value="Genomic_DNA"/>
</dbReference>
<dbReference type="GeneID" id="39982982"/>
<evidence type="ECO:0000256" key="2">
    <source>
        <dbReference type="SAM" id="Phobius"/>
    </source>
</evidence>
<dbReference type="VEuPathDB" id="TriTrypDB:TM35_000061650"/>
<organism evidence="3 4">
    <name type="scientific">Trypanosoma theileri</name>
    <dbReference type="NCBI Taxonomy" id="67003"/>
    <lineage>
        <taxon>Eukaryota</taxon>
        <taxon>Discoba</taxon>
        <taxon>Euglenozoa</taxon>
        <taxon>Kinetoplastea</taxon>
        <taxon>Metakinetoplastina</taxon>
        <taxon>Trypanosomatida</taxon>
        <taxon>Trypanosomatidae</taxon>
        <taxon>Trypanosoma</taxon>
    </lineage>
</organism>
<sequence>MLYNRVLLRREINALVKNNMSIVVADGEKEISEQASMTDSSQSPVIHSPSRPQSTSSREYRFNERQGNSQTADSLRRQGGRRRSPETLETEDASENNMQEDPSKTILPNIHDNNTHPQNTIDGTVRVYGYGLPILLLGLWALATSLL</sequence>
<keyword evidence="4" id="KW-1185">Reference proteome</keyword>